<reference evidence="2 3" key="1">
    <citation type="submission" date="2022-07" db="EMBL/GenBank/DDBJ databases">
        <title>Genome-wide signatures of adaptation to extreme environments.</title>
        <authorList>
            <person name="Cho C.H."/>
            <person name="Yoon H.S."/>
        </authorList>
    </citation>
    <scope>NUCLEOTIDE SEQUENCE [LARGE SCALE GENOMIC DNA]</scope>
    <source>
        <strain evidence="2 3">DBV 063 E5</strain>
    </source>
</reference>
<protein>
    <submittedName>
        <fullName evidence="2">Uncharacterized protein</fullName>
    </submittedName>
</protein>
<name>A0AAV9J2E2_CYACA</name>
<organism evidence="2 3">
    <name type="scientific">Cyanidium caldarium</name>
    <name type="common">Red alga</name>
    <dbReference type="NCBI Taxonomy" id="2771"/>
    <lineage>
        <taxon>Eukaryota</taxon>
        <taxon>Rhodophyta</taxon>
        <taxon>Bangiophyceae</taxon>
        <taxon>Cyanidiales</taxon>
        <taxon>Cyanidiaceae</taxon>
        <taxon>Cyanidium</taxon>
    </lineage>
</organism>
<comment type="caution">
    <text evidence="2">The sequence shown here is derived from an EMBL/GenBank/DDBJ whole genome shotgun (WGS) entry which is preliminary data.</text>
</comment>
<keyword evidence="3" id="KW-1185">Reference proteome</keyword>
<feature type="region of interest" description="Disordered" evidence="1">
    <location>
        <begin position="487"/>
        <end position="564"/>
    </location>
</feature>
<dbReference type="AlphaFoldDB" id="A0AAV9J2E2"/>
<accession>A0AAV9J2E2</accession>
<evidence type="ECO:0000256" key="1">
    <source>
        <dbReference type="SAM" id="MobiDB-lite"/>
    </source>
</evidence>
<proteinExistence type="predicted"/>
<sequence>MDGDVAGCVQVGSAEAAQRAQDALDANVQGLLSEWEQQPPPSERLVALWRTLRSATCSLSHSVWLQAWTTVRMAIEECAERTVEYACATELLRRAPVGALTDRGPNAAAIVAEVAEVAAGHLNERDFGTLCFLFHVAALWPAAIHRCADALASQCWTMMLRAETPPYPRQLAARCFALSSRLPWTERYEQTTRALQSIGACAAHVAMGGRTSALPFTPSSPWVSAAHLAEAHGALATAAETCLLHVDWGAVGPVRLSPDLLGDDILRVSRVDELAPRSTTEAVSWPALLQHLPRLHRDAMRLLCAVILRFQRAMLPVIDMHLQWASRCGTSGPALYDLLRTAAEVLGAAAVPSIGRVLGQGLRQDDTRMQRLVDDPTWLALVQHAYQSGGRSLLADDDATTRALESRLFRAFVVDPAPGALGTARLAALTAVVVARNDADSLARLVQLVQLRSSHQTISASAVRCLLELSAHPSGMPAYAYRTAPSSVQPCGQRRAPSPLAAAAPEPPTSKRARGSPAISPDGYAKDSPQPSGTALNAGRSVATPHTPPSSTRHISRAHDEPSVDTLLAHLTSSSAAPNGSA</sequence>
<dbReference type="EMBL" id="JANCYW010000018">
    <property type="protein sequence ID" value="KAK4538485.1"/>
    <property type="molecule type" value="Genomic_DNA"/>
</dbReference>
<evidence type="ECO:0000313" key="2">
    <source>
        <dbReference type="EMBL" id="KAK4538485.1"/>
    </source>
</evidence>
<dbReference type="Proteomes" id="UP001301350">
    <property type="component" value="Unassembled WGS sequence"/>
</dbReference>
<evidence type="ECO:0000313" key="3">
    <source>
        <dbReference type="Proteomes" id="UP001301350"/>
    </source>
</evidence>
<gene>
    <name evidence="2" type="ORF">CDCA_CDCA18G4510</name>
</gene>